<evidence type="ECO:0000313" key="2">
    <source>
        <dbReference type="Proteomes" id="UP001521222"/>
    </source>
</evidence>
<comment type="caution">
    <text evidence="1">The sequence shown here is derived from an EMBL/GenBank/DDBJ whole genome shotgun (WGS) entry which is preliminary data.</text>
</comment>
<organism evidence="1 2">
    <name type="scientific">Nothophoma quercina</name>
    <dbReference type="NCBI Taxonomy" id="749835"/>
    <lineage>
        <taxon>Eukaryota</taxon>
        <taxon>Fungi</taxon>
        <taxon>Dikarya</taxon>
        <taxon>Ascomycota</taxon>
        <taxon>Pezizomycotina</taxon>
        <taxon>Dothideomycetes</taxon>
        <taxon>Pleosporomycetidae</taxon>
        <taxon>Pleosporales</taxon>
        <taxon>Pleosporineae</taxon>
        <taxon>Didymellaceae</taxon>
        <taxon>Nothophoma</taxon>
    </lineage>
</organism>
<keyword evidence="2" id="KW-1185">Reference proteome</keyword>
<reference evidence="1 2" key="1">
    <citation type="submission" date="2024-02" db="EMBL/GenBank/DDBJ databases">
        <title>De novo assembly and annotation of 12 fungi associated with fruit tree decline syndrome in Ontario, Canada.</title>
        <authorList>
            <person name="Sulman M."/>
            <person name="Ellouze W."/>
            <person name="Ilyukhin E."/>
        </authorList>
    </citation>
    <scope>NUCLEOTIDE SEQUENCE [LARGE SCALE GENOMIC DNA]</scope>
    <source>
        <strain evidence="1 2">M97-236</strain>
    </source>
</reference>
<name>A0ABR3RFE4_9PLEO</name>
<accession>A0ABR3RFE4</accession>
<dbReference type="EMBL" id="JAKIXB020000012">
    <property type="protein sequence ID" value="KAL1603161.1"/>
    <property type="molecule type" value="Genomic_DNA"/>
</dbReference>
<gene>
    <name evidence="1" type="primary">REG1_2</name>
    <name evidence="1" type="ORF">SLS59_004255</name>
</gene>
<proteinExistence type="predicted"/>
<evidence type="ECO:0000313" key="1">
    <source>
        <dbReference type="EMBL" id="KAL1603161.1"/>
    </source>
</evidence>
<dbReference type="Proteomes" id="UP001521222">
    <property type="component" value="Unassembled WGS sequence"/>
</dbReference>
<protein>
    <submittedName>
        <fullName evidence="1">Protein phosphatase regulator</fullName>
    </submittedName>
</protein>
<sequence>MMPSPYVDANWAQTLRQGSDVNHELARYEQFLRRELPDAVRAELQTVVEREFPFEERVISALIEIVRDQQLRLFQVYAHLRSAGTDPLEQYTSVVTEPSVEHAMQATTQTNIDIIHGNHPPLADTTLDQVLNDLAPYNAPPYLNESLVADIDAILFDIPDCSERVEHFEDSAYGSGSTVTLDREWGINDTHEAFYASERALFDNREEFSGFTS</sequence>